<comment type="caution">
    <text evidence="1">The sequence shown here is derived from an EMBL/GenBank/DDBJ whole genome shotgun (WGS) entry which is preliminary data.</text>
</comment>
<reference evidence="1 2" key="1">
    <citation type="submission" date="2011-09" db="EMBL/GenBank/DDBJ databases">
        <authorList>
            <person name="Weinstock G."/>
            <person name="Sodergren E."/>
            <person name="Clifton S."/>
            <person name="Fulton L."/>
            <person name="Fulton B."/>
            <person name="Courtney L."/>
            <person name="Fronick C."/>
            <person name="Harrison M."/>
            <person name="Strong C."/>
            <person name="Farmer C."/>
            <person name="Delahaunty K."/>
            <person name="Markovic C."/>
            <person name="Hall O."/>
            <person name="Minx P."/>
            <person name="Tomlinson C."/>
            <person name="Mitreva M."/>
            <person name="Hou S."/>
            <person name="Chen J."/>
            <person name="Wollam A."/>
            <person name="Pepin K.H."/>
            <person name="Johnson M."/>
            <person name="Bhonagiri V."/>
            <person name="Zhang X."/>
            <person name="Suruliraj S."/>
            <person name="Warren W."/>
            <person name="Chinwalla A."/>
            <person name="Mardis E.R."/>
            <person name="Wilson R.K."/>
        </authorList>
    </citation>
    <scope>NUCLEOTIDE SEQUENCE [LARGE SCALE GENOMIC DNA]</scope>
    <source>
        <strain evidence="1 2">F0435</strain>
    </source>
</reference>
<dbReference type="AlphaFoldDB" id="H1LE50"/>
<dbReference type="HOGENOM" id="CLU_3137037_0_0_9"/>
<dbReference type="EMBL" id="AGRJ01000093">
    <property type="protein sequence ID" value="EHO52736.1"/>
    <property type="molecule type" value="Genomic_DNA"/>
</dbReference>
<dbReference type="STRING" id="797516.HMPREF9104_00876"/>
<accession>H1LE50</accession>
<evidence type="ECO:0000313" key="2">
    <source>
        <dbReference type="Proteomes" id="UP000005025"/>
    </source>
</evidence>
<dbReference type="Proteomes" id="UP000005025">
    <property type="component" value="Unassembled WGS sequence"/>
</dbReference>
<name>H1LE50_9LACO</name>
<organism evidence="1 2">
    <name type="scientific">Lentilactobacillus kisonensis F0435</name>
    <dbReference type="NCBI Taxonomy" id="797516"/>
    <lineage>
        <taxon>Bacteria</taxon>
        <taxon>Bacillati</taxon>
        <taxon>Bacillota</taxon>
        <taxon>Bacilli</taxon>
        <taxon>Lactobacillales</taxon>
        <taxon>Lactobacillaceae</taxon>
        <taxon>Lentilactobacillus</taxon>
    </lineage>
</organism>
<protein>
    <submittedName>
        <fullName evidence="1">Uncharacterized protein</fullName>
    </submittedName>
</protein>
<gene>
    <name evidence="1" type="ORF">HMPREF9104_00876</name>
</gene>
<proteinExistence type="predicted"/>
<sequence length="49" mass="5826">MKDRCVRQNLPYKHLTQKFLTQEFLGEETYIPVSNRLAPLTMDRGDENQ</sequence>
<evidence type="ECO:0000313" key="1">
    <source>
        <dbReference type="EMBL" id="EHO52736.1"/>
    </source>
</evidence>